<dbReference type="PANTHER" id="PTHR40053:SF1">
    <property type="entry name" value="SPORULATION-CONTROL PROTEIN SPO0M"/>
    <property type="match status" value="1"/>
</dbReference>
<dbReference type="STRING" id="1182568.SU48_03685"/>
<dbReference type="InterPro" id="IPR009776">
    <property type="entry name" value="Spore_0_M"/>
</dbReference>
<dbReference type="EMBL" id="CP011387">
    <property type="protein sequence ID" value="ANE43020.1"/>
    <property type="molecule type" value="Genomic_DNA"/>
</dbReference>
<dbReference type="Proteomes" id="UP000077363">
    <property type="component" value="Chromosome"/>
</dbReference>
<keyword evidence="2" id="KW-1185">Reference proteome</keyword>
<dbReference type="PATRIC" id="fig|1182568.3.peg.769"/>
<dbReference type="Pfam" id="PF07070">
    <property type="entry name" value="Spo0M"/>
    <property type="match status" value="1"/>
</dbReference>
<evidence type="ECO:0000313" key="2">
    <source>
        <dbReference type="Proteomes" id="UP000077363"/>
    </source>
</evidence>
<dbReference type="KEGG" id="dpu:SU48_03685"/>
<dbReference type="RefSeq" id="WP_064014075.1">
    <property type="nucleotide sequence ID" value="NZ_CP011387.1"/>
</dbReference>
<reference evidence="1 2" key="1">
    <citation type="submission" date="2015-01" db="EMBL/GenBank/DDBJ databases">
        <title>Deinococcus puniceus/DY1/ whole genome sequencing.</title>
        <authorList>
            <person name="Kim M.K."/>
            <person name="Srinivasan S."/>
            <person name="Lee J.-J."/>
        </authorList>
    </citation>
    <scope>NUCLEOTIDE SEQUENCE [LARGE SCALE GENOMIC DNA]</scope>
    <source>
        <strain evidence="1 2">DY1</strain>
    </source>
</reference>
<accession>A0A172T7R5</accession>
<protein>
    <submittedName>
        <fullName evidence="1">Sporulation protein</fullName>
    </submittedName>
</protein>
<dbReference type="AlphaFoldDB" id="A0A172T7R5"/>
<evidence type="ECO:0000313" key="1">
    <source>
        <dbReference type="EMBL" id="ANE43020.1"/>
    </source>
</evidence>
<name>A0A172T7R5_9DEIO</name>
<dbReference type="PANTHER" id="PTHR40053">
    <property type="entry name" value="SPORULATION-CONTROL PROTEIN SPO0M"/>
    <property type="match status" value="1"/>
</dbReference>
<dbReference type="OrthoDB" id="2351239at2"/>
<gene>
    <name evidence="1" type="ORF">SU48_03685</name>
</gene>
<sequence length="244" mass="26527">MGFLKKMMASVGVGAAKVDAQLRDRAVRIGDPLTGVVVVKGGAVEQTIERINLGIATRYRHDDSYVNHTLFTQPITGNFVIRPGETQEFPFSVVVPAGTPLTLPGTSVWLVTDADIAGASDPSDNDQLTILPSAGMETLISAAQRLGFSLAKSEVEYSHGRIAQELSFRPPHGQYKLTELELMMFPNGDGLDVILEVDRRATGVASLFTSEFESKDRWNVPGHLLRQGPDAVAHELEGRIKRMS</sequence>
<organism evidence="1 2">
    <name type="scientific">Deinococcus puniceus</name>
    <dbReference type="NCBI Taxonomy" id="1182568"/>
    <lineage>
        <taxon>Bacteria</taxon>
        <taxon>Thermotogati</taxon>
        <taxon>Deinococcota</taxon>
        <taxon>Deinococci</taxon>
        <taxon>Deinococcales</taxon>
        <taxon>Deinococcaceae</taxon>
        <taxon>Deinococcus</taxon>
    </lineage>
</organism>
<proteinExistence type="predicted"/>